<dbReference type="CDD" id="cd03801">
    <property type="entry name" value="GT4_PimA-like"/>
    <property type="match status" value="1"/>
</dbReference>
<evidence type="ECO:0000313" key="3">
    <source>
        <dbReference type="Proteomes" id="UP000654993"/>
    </source>
</evidence>
<comment type="caution">
    <text evidence="2">The sequence shown here is derived from an EMBL/GenBank/DDBJ whole genome shotgun (WGS) entry which is preliminary data.</text>
</comment>
<accession>A0A916QEE8</accession>
<evidence type="ECO:0000313" key="2">
    <source>
        <dbReference type="EMBL" id="GFR36991.1"/>
    </source>
</evidence>
<dbReference type="PANTHER" id="PTHR12526:SF638">
    <property type="entry name" value="SPORE COAT PROTEIN SA"/>
    <property type="match status" value="1"/>
</dbReference>
<reference evidence="2" key="2">
    <citation type="journal article" date="2021" name="Data Brief">
        <title>Draft genome sequence data of the facultative, thermophilic, xylanolytic bacterium Paenibacillus sp. strain DA-C8.</title>
        <authorList>
            <person name="Chhe C."/>
            <person name="Uke A."/>
            <person name="Baramee S."/>
            <person name="Ungkulpasvich U."/>
            <person name="Tachaapaikoon C."/>
            <person name="Pason P."/>
            <person name="Waeonukul R."/>
            <person name="Ratanakhanokchai K."/>
            <person name="Kosugi A."/>
        </authorList>
    </citation>
    <scope>NUCLEOTIDE SEQUENCE</scope>
    <source>
        <strain evidence="2">DA-C8</strain>
    </source>
</reference>
<dbReference type="Pfam" id="PF00534">
    <property type="entry name" value="Glycos_transf_1"/>
    <property type="match status" value="1"/>
</dbReference>
<dbReference type="AlphaFoldDB" id="A0A916QEE8"/>
<reference evidence="2" key="1">
    <citation type="submission" date="2020-08" db="EMBL/GenBank/DDBJ databases">
        <authorList>
            <person name="Uke A."/>
            <person name="Chhe C."/>
            <person name="Baramee S."/>
            <person name="Kosugi A."/>
        </authorList>
    </citation>
    <scope>NUCLEOTIDE SEQUENCE</scope>
    <source>
        <strain evidence="2">DA-C8</strain>
    </source>
</reference>
<name>A0A916QEE8_9BACL</name>
<evidence type="ECO:0000259" key="1">
    <source>
        <dbReference type="Pfam" id="PF00534"/>
    </source>
</evidence>
<dbReference type="SUPFAM" id="SSF53756">
    <property type="entry name" value="UDP-Glycosyltransferase/glycogen phosphorylase"/>
    <property type="match status" value="1"/>
</dbReference>
<proteinExistence type="predicted"/>
<dbReference type="InterPro" id="IPR001296">
    <property type="entry name" value="Glyco_trans_1"/>
</dbReference>
<sequence>MKILITYYIPSGGVETLNRQRYAALSAHGVECHFLYQWPSEDGGTPPGGMIRYITDEDEQLRQLLAAHAYDAVIVNANYLMLERIRRCGFQGPLVFECQGLGTIEQTMGTLLEALPFIHSCCNAVLYPRTRHMQQLFQDLYPNLPHYSFHNCLNTKEFTYRSLPRLSEPVIAWVGRIEKNKNWSAFLRMAQVWLKQHPAVKIWMFEHAQLYEEDERARFEKAVAAYPFNTGRFVRLTNVPHAEMASRFSLIGDSGGFLCSTSLNEGFGYALLEAMSCRCPVLASDSDGPASFIIHDHTGKLYPGHDEQAGIREGLKYLRKPNKRQKIRLQGQRYVEKHFSPEVYARHFKQMLRQLGAAKQF</sequence>
<organism evidence="2 3">
    <name type="scientific">Insulibacter thermoxylanivorax</name>
    <dbReference type="NCBI Taxonomy" id="2749268"/>
    <lineage>
        <taxon>Bacteria</taxon>
        <taxon>Bacillati</taxon>
        <taxon>Bacillota</taxon>
        <taxon>Bacilli</taxon>
        <taxon>Bacillales</taxon>
        <taxon>Paenibacillaceae</taxon>
        <taxon>Insulibacter</taxon>
    </lineage>
</organism>
<dbReference type="GO" id="GO:0016757">
    <property type="term" value="F:glycosyltransferase activity"/>
    <property type="evidence" value="ECO:0007669"/>
    <property type="project" value="InterPro"/>
</dbReference>
<dbReference type="PANTHER" id="PTHR12526">
    <property type="entry name" value="GLYCOSYLTRANSFERASE"/>
    <property type="match status" value="1"/>
</dbReference>
<protein>
    <recommendedName>
        <fullName evidence="1">Glycosyl transferase family 1 domain-containing protein</fullName>
    </recommendedName>
</protein>
<dbReference type="EMBL" id="BMAQ01000002">
    <property type="protein sequence ID" value="GFR36991.1"/>
    <property type="molecule type" value="Genomic_DNA"/>
</dbReference>
<feature type="domain" description="Glycosyl transferase family 1" evidence="1">
    <location>
        <begin position="166"/>
        <end position="331"/>
    </location>
</feature>
<dbReference type="RefSeq" id="WP_200965289.1">
    <property type="nucleotide sequence ID" value="NZ_BMAQ01000002.1"/>
</dbReference>
<dbReference type="Proteomes" id="UP000654993">
    <property type="component" value="Unassembled WGS sequence"/>
</dbReference>
<keyword evidence="3" id="KW-1185">Reference proteome</keyword>
<gene>
    <name evidence="2" type="ORF">PRECH8_02870</name>
</gene>
<dbReference type="Gene3D" id="3.40.50.2000">
    <property type="entry name" value="Glycogen Phosphorylase B"/>
    <property type="match status" value="1"/>
</dbReference>